<reference evidence="2 3" key="1">
    <citation type="journal article" date="2013" name="Genome Announc.">
        <title>Complete genome sequence of Myxococcus stipitatus strain DSM 14675, a fruiting myxobacterium.</title>
        <authorList>
            <person name="Huntley S."/>
            <person name="Kneip S."/>
            <person name="Treuner-Lange A."/>
            <person name="Sogaard-Andersen L."/>
        </authorList>
    </citation>
    <scope>NUCLEOTIDE SEQUENCE [LARGE SCALE GENOMIC DNA]</scope>
    <source>
        <strain evidence="3">DSM 14675 / JCM 12634 / Mx s8</strain>
    </source>
</reference>
<dbReference type="Proteomes" id="UP000011131">
    <property type="component" value="Chromosome"/>
</dbReference>
<feature type="transmembrane region" description="Helical" evidence="1">
    <location>
        <begin position="245"/>
        <end position="267"/>
    </location>
</feature>
<feature type="transmembrane region" description="Helical" evidence="1">
    <location>
        <begin position="148"/>
        <end position="169"/>
    </location>
</feature>
<dbReference type="PATRIC" id="fig|1278073.3.peg.4023"/>
<dbReference type="STRING" id="1278073.MYSTI_03949"/>
<feature type="transmembrane region" description="Helical" evidence="1">
    <location>
        <begin position="200"/>
        <end position="218"/>
    </location>
</feature>
<feature type="transmembrane region" description="Helical" evidence="1">
    <location>
        <begin position="120"/>
        <end position="142"/>
    </location>
</feature>
<keyword evidence="1" id="KW-0812">Transmembrane</keyword>
<gene>
    <name evidence="2" type="ordered locus">MYSTI_03949</name>
</gene>
<dbReference type="HOGENOM" id="CLU_810949_0_0_7"/>
<dbReference type="EMBL" id="CP004025">
    <property type="protein sequence ID" value="AGC45255.1"/>
    <property type="molecule type" value="Genomic_DNA"/>
</dbReference>
<proteinExistence type="predicted"/>
<feature type="transmembrane region" description="Helical" evidence="1">
    <location>
        <begin position="287"/>
        <end position="306"/>
    </location>
</feature>
<protein>
    <recommendedName>
        <fullName evidence="4">EamA domain-containing protein</fullName>
    </recommendedName>
</protein>
<evidence type="ECO:0000313" key="2">
    <source>
        <dbReference type="EMBL" id="AGC45255.1"/>
    </source>
</evidence>
<name>L7UBI1_MYXSD</name>
<evidence type="ECO:0008006" key="4">
    <source>
        <dbReference type="Google" id="ProtNLM"/>
    </source>
</evidence>
<keyword evidence="1" id="KW-1133">Transmembrane helix</keyword>
<evidence type="ECO:0000313" key="3">
    <source>
        <dbReference type="Proteomes" id="UP000011131"/>
    </source>
</evidence>
<dbReference type="AlphaFoldDB" id="L7UBI1"/>
<keyword evidence="3" id="KW-1185">Reference proteome</keyword>
<feature type="transmembrane region" description="Helical" evidence="1">
    <location>
        <begin position="318"/>
        <end position="339"/>
    </location>
</feature>
<feature type="transmembrane region" description="Helical" evidence="1">
    <location>
        <begin position="76"/>
        <end position="99"/>
    </location>
</feature>
<evidence type="ECO:0000256" key="1">
    <source>
        <dbReference type="SAM" id="Phobius"/>
    </source>
</evidence>
<dbReference type="KEGG" id="msd:MYSTI_03949"/>
<dbReference type="eggNOG" id="ENOG5030YSC">
    <property type="taxonomic scope" value="Bacteria"/>
</dbReference>
<keyword evidence="1" id="KW-0472">Membrane</keyword>
<feature type="transmembrane region" description="Helical" evidence="1">
    <location>
        <begin position="345"/>
        <end position="366"/>
    </location>
</feature>
<accession>L7UBI1</accession>
<feature type="transmembrane region" description="Helical" evidence="1">
    <location>
        <begin position="176"/>
        <end position="194"/>
    </location>
</feature>
<organism evidence="2 3">
    <name type="scientific">Myxococcus stipitatus (strain DSM 14675 / JCM 12634 / Mx s8)</name>
    <dbReference type="NCBI Taxonomy" id="1278073"/>
    <lineage>
        <taxon>Bacteria</taxon>
        <taxon>Pseudomonadati</taxon>
        <taxon>Myxococcota</taxon>
        <taxon>Myxococcia</taxon>
        <taxon>Myxococcales</taxon>
        <taxon>Cystobacterineae</taxon>
        <taxon>Myxococcaceae</taxon>
        <taxon>Myxococcus</taxon>
    </lineage>
</organism>
<sequence length="379" mass="40185">MILRNAGQGLRLAVRCGLALSHTEVSPVATPVTQPDDSHDLTIWLYALGYFAAYAPYSALTKALSTGALPGMEQGIVGFTLLPVSAVTSMVGMFVFLSLKRWWRFASRREVMGVKVPMPGAWTFMSGMCSAAIIATTTLAYALEGTSIVFMMLLMRGGVLVLAPVVDVLSRRRVKWPSWLALGLSLSAVIVASASDARAMLSVVAAVDVGVYLLSYFIRLRAMSRLAKSEDKALSTRYFVEEQMVATPFLVLILVLAALWGGSVPALDIREGFLGMFARGRLLEEMAVGLLSQGTGIFGGLILLDARENAFSVPVNRASSVLAGVVASVGLSVGMGLPGVGARELMGAGLVMVAMVVLALPTVLAARRREAAERAALGR</sequence>